<accession>B7EGF0</accession>
<organism evidence="1 2">
    <name type="scientific">Oryza sativa subsp. japonica</name>
    <name type="common">Rice</name>
    <dbReference type="NCBI Taxonomy" id="39947"/>
    <lineage>
        <taxon>Eukaryota</taxon>
        <taxon>Viridiplantae</taxon>
        <taxon>Streptophyta</taxon>
        <taxon>Embryophyta</taxon>
        <taxon>Tracheophyta</taxon>
        <taxon>Spermatophyta</taxon>
        <taxon>Magnoliopsida</taxon>
        <taxon>Liliopsida</taxon>
        <taxon>Poales</taxon>
        <taxon>Poaceae</taxon>
        <taxon>BOP clade</taxon>
        <taxon>Oryzoideae</taxon>
        <taxon>Oryzeae</taxon>
        <taxon>Oryzinae</taxon>
        <taxon>Oryza</taxon>
        <taxon>Oryza sativa</taxon>
    </lineage>
</organism>
<dbReference type="AlphaFoldDB" id="B7EGF0"/>
<name>B7EGF0_ORYSJ</name>
<evidence type="ECO:0000313" key="1">
    <source>
        <dbReference type="EMBL" id="BAF29719.1"/>
    </source>
</evidence>
<gene>
    <name evidence="1" type="ordered locus">Os12g0441700</name>
</gene>
<proteinExistence type="predicted"/>
<dbReference type="KEGG" id="dosa:Os12g0441700"/>
<reference evidence="1 2" key="1">
    <citation type="journal article" date="2005" name="Nature">
        <title>The map-based sequence of the rice genome.</title>
        <authorList>
            <consortium name="International rice genome sequencing project (IRGSP)"/>
            <person name="Matsumoto T."/>
            <person name="Wu J."/>
            <person name="Kanamori H."/>
            <person name="Katayose Y."/>
            <person name="Fujisawa M."/>
            <person name="Namiki N."/>
            <person name="Mizuno H."/>
            <person name="Yamamoto K."/>
            <person name="Antonio B.A."/>
            <person name="Baba T."/>
            <person name="Sakata K."/>
            <person name="Nagamura Y."/>
            <person name="Aoki H."/>
            <person name="Arikawa K."/>
            <person name="Arita K."/>
            <person name="Bito T."/>
            <person name="Chiden Y."/>
            <person name="Fujitsuka N."/>
            <person name="Fukunaka R."/>
            <person name="Hamada M."/>
            <person name="Harada C."/>
            <person name="Hayashi A."/>
            <person name="Hijishita S."/>
            <person name="Honda M."/>
            <person name="Hosokawa S."/>
            <person name="Ichikawa Y."/>
            <person name="Idonuma A."/>
            <person name="Iijima M."/>
            <person name="Ikeda M."/>
            <person name="Ikeno M."/>
            <person name="Ito K."/>
            <person name="Ito S."/>
            <person name="Ito T."/>
            <person name="Ito Y."/>
            <person name="Ito Y."/>
            <person name="Iwabuchi A."/>
            <person name="Kamiya K."/>
            <person name="Karasawa W."/>
            <person name="Kurita K."/>
            <person name="Katagiri S."/>
            <person name="Kikuta A."/>
            <person name="Kobayashi H."/>
            <person name="Kobayashi N."/>
            <person name="Machita K."/>
            <person name="Maehara T."/>
            <person name="Masukawa M."/>
            <person name="Mizubayashi T."/>
            <person name="Mukai Y."/>
            <person name="Nagasaki H."/>
            <person name="Nagata Y."/>
            <person name="Naito S."/>
            <person name="Nakashima M."/>
            <person name="Nakama Y."/>
            <person name="Nakamichi Y."/>
            <person name="Nakamura M."/>
            <person name="Meguro A."/>
            <person name="Negishi M."/>
            <person name="Ohta I."/>
            <person name="Ohta T."/>
            <person name="Okamoto M."/>
            <person name="Ono N."/>
            <person name="Saji S."/>
            <person name="Sakaguchi M."/>
            <person name="Sakai K."/>
            <person name="Shibata M."/>
            <person name="Shimokawa T."/>
            <person name="Song J."/>
            <person name="Takazaki Y."/>
            <person name="Terasawa K."/>
            <person name="Tsugane M."/>
            <person name="Tsuji K."/>
            <person name="Ueda S."/>
            <person name="Waki K."/>
            <person name="Yamagata H."/>
            <person name="Yamamoto M."/>
            <person name="Yamamoto S."/>
            <person name="Yamane H."/>
            <person name="Yoshiki S."/>
            <person name="Yoshihara R."/>
            <person name="Yukawa K."/>
            <person name="Zhong H."/>
            <person name="Yano M."/>
            <person name="Yuan Q."/>
            <person name="Ouyang S."/>
            <person name="Liu J."/>
            <person name="Jones K.M."/>
            <person name="Gansberger K."/>
            <person name="Moffat K."/>
            <person name="Hill J."/>
            <person name="Bera J."/>
            <person name="Fadrosh D."/>
            <person name="Jin S."/>
            <person name="Johri S."/>
            <person name="Kim M."/>
            <person name="Overton L."/>
            <person name="Reardon M."/>
            <person name="Tsitrin T."/>
            <person name="Vuong H."/>
            <person name="Weaver B."/>
            <person name="Ciecko A."/>
            <person name="Tallon L."/>
            <person name="Jackson J."/>
            <person name="Pai G."/>
            <person name="Aken S.V."/>
            <person name="Utterback T."/>
            <person name="Reidmuller S."/>
            <person name="Feldblyum T."/>
            <person name="Hsiao J."/>
            <person name="Zismann V."/>
            <person name="Iobst S."/>
            <person name="de Vazeille A.R."/>
            <person name="Buell C.R."/>
            <person name="Ying K."/>
            <person name="Li Y."/>
            <person name="Lu T."/>
            <person name="Huang Y."/>
            <person name="Zhao Q."/>
            <person name="Feng Q."/>
            <person name="Zhang L."/>
            <person name="Zhu J."/>
            <person name="Weng Q."/>
            <person name="Mu J."/>
            <person name="Lu Y."/>
            <person name="Fan D."/>
            <person name="Liu Y."/>
            <person name="Guan J."/>
            <person name="Zhang Y."/>
            <person name="Yu S."/>
            <person name="Liu X."/>
            <person name="Zhang Y."/>
            <person name="Hong G."/>
            <person name="Han B."/>
            <person name="Choisne N."/>
            <person name="Demange N."/>
            <person name="Orjeda G."/>
            <person name="Samain S."/>
            <person name="Cattolico L."/>
            <person name="Pelletier E."/>
            <person name="Couloux A."/>
            <person name="Segurens B."/>
            <person name="Wincker P."/>
            <person name="D'Hont A."/>
            <person name="Scarpelli C."/>
            <person name="Weissenbach J."/>
            <person name="Salanoubat M."/>
            <person name="Quetier F."/>
            <person name="Yu Y."/>
            <person name="Kim H.R."/>
            <person name="Rambo T."/>
            <person name="Currie J."/>
            <person name="Collura K."/>
            <person name="Luo M."/>
            <person name="Yang T."/>
            <person name="Ammiraju J.S.S."/>
            <person name="Engler F."/>
            <person name="Soderlund C."/>
            <person name="Wing R.A."/>
            <person name="Palmer L.E."/>
            <person name="de la Bastide M."/>
            <person name="Spiegel L."/>
            <person name="Nascimento L."/>
            <person name="Zutavern T."/>
            <person name="O'Shaughnessy A."/>
            <person name="Dike S."/>
            <person name="Dedhia N."/>
            <person name="Preston R."/>
            <person name="Balija V."/>
            <person name="McCombie W.R."/>
            <person name="Chow T."/>
            <person name="Chen H."/>
            <person name="Chung M."/>
            <person name="Chen C."/>
            <person name="Shaw J."/>
            <person name="Wu H."/>
            <person name="Hsiao K."/>
            <person name="Chao Y."/>
            <person name="Chu M."/>
            <person name="Cheng C."/>
            <person name="Hour A."/>
            <person name="Lee P."/>
            <person name="Lin S."/>
            <person name="Lin Y."/>
            <person name="Liou J."/>
            <person name="Liu S."/>
            <person name="Hsing Y."/>
            <person name="Raghuvanshi S."/>
            <person name="Mohanty A."/>
            <person name="Bharti A.K."/>
            <person name="Gaur A."/>
            <person name="Gupta V."/>
            <person name="Kumar D."/>
            <person name="Ravi V."/>
            <person name="Vij S."/>
            <person name="Kapur A."/>
            <person name="Khurana P."/>
            <person name="Khurana P."/>
            <person name="Khurana J.P."/>
            <person name="Tyagi A.K."/>
            <person name="Gaikwad K."/>
            <person name="Singh A."/>
            <person name="Dalal V."/>
            <person name="Srivastava S."/>
            <person name="Dixit A."/>
            <person name="Pal A.K."/>
            <person name="Ghazi I.A."/>
            <person name="Yadav M."/>
            <person name="Pandit A."/>
            <person name="Bhargava A."/>
            <person name="Sureshbabu K."/>
            <person name="Batra K."/>
            <person name="Sharma T.R."/>
            <person name="Mohapatra T."/>
            <person name="Singh N.K."/>
            <person name="Messing J."/>
            <person name="Nelson A.B."/>
            <person name="Fuks G."/>
            <person name="Kavchok S."/>
            <person name="Keizer G."/>
            <person name="Linton E."/>
            <person name="Llaca V."/>
            <person name="Song R."/>
            <person name="Tanyolac B."/>
            <person name="Young S."/>
            <person name="Ho-Il K."/>
            <person name="Hahn J.H."/>
            <person name="Sangsakoo G."/>
            <person name="Vanavichit A."/>
            <person name="de Mattos Luiz.A.T."/>
            <person name="Zimmer P.D."/>
            <person name="Malone G."/>
            <person name="Dellagostin O."/>
            <person name="de Oliveira A.C."/>
            <person name="Bevan M."/>
            <person name="Bancroft I."/>
            <person name="Minx P."/>
            <person name="Cordum H."/>
            <person name="Wilson R."/>
            <person name="Cheng Z."/>
            <person name="Jin W."/>
            <person name="Jiang J."/>
            <person name="Leong S.A."/>
            <person name="Iwama H."/>
            <person name="Gojobori T."/>
            <person name="Itoh T."/>
            <person name="Niimura Y."/>
            <person name="Fujii Y."/>
            <person name="Habara T."/>
            <person name="Sakai H."/>
            <person name="Sato Y."/>
            <person name="Wilson G."/>
            <person name="Kumar K."/>
            <person name="McCouch S."/>
            <person name="Juretic N."/>
            <person name="Hoen D."/>
            <person name="Wright S."/>
            <person name="Bruskiewich R."/>
            <person name="Bureau T."/>
            <person name="Miyao A."/>
            <person name="Hirochika H."/>
            <person name="Nishikawa T."/>
            <person name="Kadowaki K."/>
            <person name="Sugiura M."/>
            <person name="Burr B."/>
            <person name="Sasaki T."/>
        </authorList>
    </citation>
    <scope>NUCLEOTIDE SEQUENCE [LARGE SCALE GENOMIC DNA]</scope>
    <source>
        <strain evidence="2">cv. Nipponbare</strain>
    </source>
</reference>
<dbReference type="EMBL" id="AP008218">
    <property type="protein sequence ID" value="BAF29719.1"/>
    <property type="molecule type" value="Genomic_DNA"/>
</dbReference>
<evidence type="ECO:0000313" key="2">
    <source>
        <dbReference type="Proteomes" id="UP000000763"/>
    </source>
</evidence>
<sequence>MRRHGPPRRRARAPAGAHTAIERLLGGALCPPPFTPLPASTFGRRQGKVQGLRFRSFDPSGSLLFLSFFFVDFSPQTDLCARVALIPLLVFSLGSPRFRSSQVGSIWLND</sequence>
<protein>
    <submittedName>
        <fullName evidence="1">Os12g0441700 protein</fullName>
    </submittedName>
</protein>
<reference evidence="2" key="2">
    <citation type="journal article" date="2008" name="Nucleic Acids Res.">
        <title>The rice annotation project database (RAP-DB): 2008 update.</title>
        <authorList>
            <consortium name="The rice annotation project (RAP)"/>
        </authorList>
    </citation>
    <scope>GENOME REANNOTATION</scope>
    <source>
        <strain evidence="2">cv. Nipponbare</strain>
    </source>
</reference>
<dbReference type="Proteomes" id="UP000000763">
    <property type="component" value="Chromosome 12"/>
</dbReference>